<reference evidence="1 2" key="1">
    <citation type="submission" date="2022-11" db="EMBL/GenBank/DDBJ databases">
        <title>Whole genome sequence of Eschrichtius robustus ER-17-0199.</title>
        <authorList>
            <person name="Bruniche-Olsen A."/>
            <person name="Black A.N."/>
            <person name="Fields C.J."/>
            <person name="Walden K."/>
            <person name="Dewoody J.A."/>
        </authorList>
    </citation>
    <scope>NUCLEOTIDE SEQUENCE [LARGE SCALE GENOMIC DNA]</scope>
    <source>
        <strain evidence="1">ER-17-0199</strain>
        <tissue evidence="1">Blubber</tissue>
    </source>
</reference>
<dbReference type="Proteomes" id="UP001159641">
    <property type="component" value="Unassembled WGS sequence"/>
</dbReference>
<gene>
    <name evidence="1" type="ORF">J1605_003075</name>
</gene>
<comment type="caution">
    <text evidence="1">The sequence shown here is derived from an EMBL/GenBank/DDBJ whole genome shotgun (WGS) entry which is preliminary data.</text>
</comment>
<name>A0AB34HT70_ESCRO</name>
<evidence type="ECO:0000313" key="2">
    <source>
        <dbReference type="Proteomes" id="UP001159641"/>
    </source>
</evidence>
<accession>A0AB34HT70</accession>
<sequence>MSESSGGGICVVESYDWLKILNELGCDLSPASEFQHSALFFCNAYPTVDWSKTATNGLKKQTVNQGVSSSSNSLQSNSNSTQSTTLLVNNDCSGLTSGNANASTEKNGFSFSLQNGDVCLHDFTGKQHMFNEKEDSCNGKNRIALRRTSKRGSLHFIEQM</sequence>
<proteinExistence type="predicted"/>
<dbReference type="EMBL" id="JAIQCJ010000779">
    <property type="protein sequence ID" value="KAJ8794604.1"/>
    <property type="molecule type" value="Genomic_DNA"/>
</dbReference>
<protein>
    <submittedName>
        <fullName evidence="1">Uncharacterized protein</fullName>
    </submittedName>
</protein>
<organism evidence="1 2">
    <name type="scientific">Eschrichtius robustus</name>
    <name type="common">California gray whale</name>
    <name type="synonym">Eschrichtius gibbosus</name>
    <dbReference type="NCBI Taxonomy" id="9764"/>
    <lineage>
        <taxon>Eukaryota</taxon>
        <taxon>Metazoa</taxon>
        <taxon>Chordata</taxon>
        <taxon>Craniata</taxon>
        <taxon>Vertebrata</taxon>
        <taxon>Euteleostomi</taxon>
        <taxon>Mammalia</taxon>
        <taxon>Eutheria</taxon>
        <taxon>Laurasiatheria</taxon>
        <taxon>Artiodactyla</taxon>
        <taxon>Whippomorpha</taxon>
        <taxon>Cetacea</taxon>
        <taxon>Mysticeti</taxon>
        <taxon>Eschrichtiidae</taxon>
        <taxon>Eschrichtius</taxon>
    </lineage>
</organism>
<evidence type="ECO:0000313" key="1">
    <source>
        <dbReference type="EMBL" id="KAJ8794604.1"/>
    </source>
</evidence>
<keyword evidence="2" id="KW-1185">Reference proteome</keyword>
<dbReference type="AlphaFoldDB" id="A0AB34HT70"/>